<accession>A0AAV9HAM9</accession>
<dbReference type="GO" id="GO:0000172">
    <property type="term" value="C:ribonuclease MRP complex"/>
    <property type="evidence" value="ECO:0007669"/>
    <property type="project" value="InterPro"/>
</dbReference>
<dbReference type="EMBL" id="MU865188">
    <property type="protein sequence ID" value="KAK4456607.1"/>
    <property type="molecule type" value="Genomic_DNA"/>
</dbReference>
<dbReference type="InterPro" id="IPR047205">
    <property type="entry name" value="RMP1"/>
</dbReference>
<dbReference type="GO" id="GO:0000466">
    <property type="term" value="P:maturation of 5.8S rRNA from tricistronic rRNA transcript (SSU-rRNA, 5.8S rRNA, LSU-rRNA)"/>
    <property type="evidence" value="ECO:0007669"/>
    <property type="project" value="TreeGrafter"/>
</dbReference>
<dbReference type="GO" id="GO:0000294">
    <property type="term" value="P:nuclear-transcribed mRNA catabolic process, RNase MRP-dependent"/>
    <property type="evidence" value="ECO:0007669"/>
    <property type="project" value="TreeGrafter"/>
</dbReference>
<comment type="caution">
    <text evidence="3">The sequence shown here is derived from an EMBL/GenBank/DDBJ whole genome shotgun (WGS) entry which is preliminary data.</text>
</comment>
<keyword evidence="4" id="KW-1185">Reference proteome</keyword>
<evidence type="ECO:0000313" key="4">
    <source>
        <dbReference type="Proteomes" id="UP001321749"/>
    </source>
</evidence>
<dbReference type="GO" id="GO:0042134">
    <property type="term" value="F:rRNA primary transcript binding"/>
    <property type="evidence" value="ECO:0007669"/>
    <property type="project" value="InterPro"/>
</dbReference>
<evidence type="ECO:0000256" key="1">
    <source>
        <dbReference type="SAM" id="MobiDB-lite"/>
    </source>
</evidence>
<reference evidence="3" key="2">
    <citation type="submission" date="2023-06" db="EMBL/GenBank/DDBJ databases">
        <authorList>
            <consortium name="Lawrence Berkeley National Laboratory"/>
            <person name="Mondo S.J."/>
            <person name="Hensen N."/>
            <person name="Bonometti L."/>
            <person name="Westerberg I."/>
            <person name="Brannstrom I.O."/>
            <person name="Guillou S."/>
            <person name="Cros-Aarteil S."/>
            <person name="Calhoun S."/>
            <person name="Haridas S."/>
            <person name="Kuo A."/>
            <person name="Pangilinan J."/>
            <person name="Riley R."/>
            <person name="Labutti K."/>
            <person name="Andreopoulos B."/>
            <person name="Lipzen A."/>
            <person name="Chen C."/>
            <person name="Yanf M."/>
            <person name="Daum C."/>
            <person name="Ng V."/>
            <person name="Clum A."/>
            <person name="Steindorff A."/>
            <person name="Ohm R."/>
            <person name="Martin F."/>
            <person name="Silar P."/>
            <person name="Natvig D."/>
            <person name="Lalanne C."/>
            <person name="Gautier V."/>
            <person name="Ament-Velasquez S.L."/>
            <person name="Kruys A."/>
            <person name="Hutchinson M.I."/>
            <person name="Powell A.J."/>
            <person name="Barry K."/>
            <person name="Miller A.N."/>
            <person name="Grigoriev I.V."/>
            <person name="Debuchy R."/>
            <person name="Gladieux P."/>
            <person name="Thoren M.H."/>
            <person name="Johannesson H."/>
        </authorList>
    </citation>
    <scope>NUCLEOTIDE SEQUENCE</scope>
    <source>
        <strain evidence="3">PSN324</strain>
    </source>
</reference>
<dbReference type="InterPro" id="IPR047204">
    <property type="entry name" value="RMP1_RBD"/>
</dbReference>
<feature type="non-terminal residue" evidence="3">
    <location>
        <position position="207"/>
    </location>
</feature>
<feature type="region of interest" description="Disordered" evidence="1">
    <location>
        <begin position="80"/>
        <end position="101"/>
    </location>
</feature>
<dbReference type="AlphaFoldDB" id="A0AAV9HAM9"/>
<protein>
    <recommendedName>
        <fullName evidence="2">RNase MRP protein 1 RNA binding domain-containing protein</fullName>
    </recommendedName>
</protein>
<dbReference type="Pfam" id="PF20945">
    <property type="entry name" value="RMP1"/>
    <property type="match status" value="1"/>
</dbReference>
<dbReference type="Proteomes" id="UP001321749">
    <property type="component" value="Unassembled WGS sequence"/>
</dbReference>
<gene>
    <name evidence="3" type="ORF">QBC42DRAFT_149727</name>
</gene>
<evidence type="ECO:0000259" key="2">
    <source>
        <dbReference type="Pfam" id="PF20945"/>
    </source>
</evidence>
<reference evidence="3" key="1">
    <citation type="journal article" date="2023" name="Mol. Phylogenet. Evol.">
        <title>Genome-scale phylogeny and comparative genomics of the fungal order Sordariales.</title>
        <authorList>
            <person name="Hensen N."/>
            <person name="Bonometti L."/>
            <person name="Westerberg I."/>
            <person name="Brannstrom I.O."/>
            <person name="Guillou S."/>
            <person name="Cros-Aarteil S."/>
            <person name="Calhoun S."/>
            <person name="Haridas S."/>
            <person name="Kuo A."/>
            <person name="Mondo S."/>
            <person name="Pangilinan J."/>
            <person name="Riley R."/>
            <person name="LaButti K."/>
            <person name="Andreopoulos B."/>
            <person name="Lipzen A."/>
            <person name="Chen C."/>
            <person name="Yan M."/>
            <person name="Daum C."/>
            <person name="Ng V."/>
            <person name="Clum A."/>
            <person name="Steindorff A."/>
            <person name="Ohm R.A."/>
            <person name="Martin F."/>
            <person name="Silar P."/>
            <person name="Natvig D.O."/>
            <person name="Lalanne C."/>
            <person name="Gautier V."/>
            <person name="Ament-Velasquez S.L."/>
            <person name="Kruys A."/>
            <person name="Hutchinson M.I."/>
            <person name="Powell A.J."/>
            <person name="Barry K."/>
            <person name="Miller A.N."/>
            <person name="Grigoriev I.V."/>
            <person name="Debuchy R."/>
            <person name="Gladieux P."/>
            <person name="Hiltunen Thoren M."/>
            <person name="Johannesson H."/>
        </authorList>
    </citation>
    <scope>NUCLEOTIDE SEQUENCE</scope>
    <source>
        <strain evidence="3">PSN324</strain>
    </source>
</reference>
<feature type="region of interest" description="Disordered" evidence="1">
    <location>
        <begin position="179"/>
        <end position="207"/>
    </location>
</feature>
<feature type="domain" description="RNase MRP protein 1 RNA binding" evidence="2">
    <location>
        <begin position="30"/>
        <end position="143"/>
    </location>
</feature>
<proteinExistence type="predicted"/>
<dbReference type="PANTHER" id="PTHR37792:SF1">
    <property type="entry name" value="RIBONUCLEASE MRP PROTEIN SUBUNIT RMP1"/>
    <property type="match status" value="1"/>
</dbReference>
<dbReference type="CDD" id="cd22573">
    <property type="entry name" value="RMP1_RBD"/>
    <property type="match status" value="1"/>
</dbReference>
<name>A0AAV9HAM9_9PEZI</name>
<sequence>MTDSLQPIHPSISPSILTSSIESLIPALELLSRFHHRNKNQHRLSKWWSQADMLRRHTRKMVELIEDVLPEAEKLEKIRKANSTKLNKKPKKDPKKEENESVTQRALYMRWQLGPRAFLAFTQLTADRQFAHLGLMLLGVLAQIDKALEPYSPSPPADQLAQDHLPMARLKDTLIAEGIPPATHHPMDTDQGIAVSRDSLPLRSVEQ</sequence>
<organism evidence="3 4">
    <name type="scientific">Cladorrhinum samala</name>
    <dbReference type="NCBI Taxonomy" id="585594"/>
    <lineage>
        <taxon>Eukaryota</taxon>
        <taxon>Fungi</taxon>
        <taxon>Dikarya</taxon>
        <taxon>Ascomycota</taxon>
        <taxon>Pezizomycotina</taxon>
        <taxon>Sordariomycetes</taxon>
        <taxon>Sordariomycetidae</taxon>
        <taxon>Sordariales</taxon>
        <taxon>Podosporaceae</taxon>
        <taxon>Cladorrhinum</taxon>
    </lineage>
</organism>
<feature type="compositionally biased region" description="Basic residues" evidence="1">
    <location>
        <begin position="80"/>
        <end position="93"/>
    </location>
</feature>
<evidence type="ECO:0000313" key="3">
    <source>
        <dbReference type="EMBL" id="KAK4456607.1"/>
    </source>
</evidence>
<dbReference type="PANTHER" id="PTHR37792">
    <property type="entry name" value="RIBONUCLEASE MRP PROTEIN SUBUNIT RMP1"/>
    <property type="match status" value="1"/>
</dbReference>